<evidence type="ECO:0000313" key="2">
    <source>
        <dbReference type="EMBL" id="ABK99893.1"/>
    </source>
</evidence>
<reference evidence="2 3" key="1">
    <citation type="submission" date="2006-10" db="EMBL/GenBank/DDBJ databases">
        <title>Complete sequence of chromosome of Pelobacter propionicus DSM 2379.</title>
        <authorList>
            <consortium name="US DOE Joint Genome Institute"/>
            <person name="Copeland A."/>
            <person name="Lucas S."/>
            <person name="Lapidus A."/>
            <person name="Barry K."/>
            <person name="Detter J.C."/>
            <person name="Glavina del Rio T."/>
            <person name="Hammon N."/>
            <person name="Israni S."/>
            <person name="Dalin E."/>
            <person name="Tice H."/>
            <person name="Pitluck S."/>
            <person name="Saunders E."/>
            <person name="Brettin T."/>
            <person name="Bruce D."/>
            <person name="Han C."/>
            <person name="Tapia R."/>
            <person name="Schmutz J."/>
            <person name="Larimer F."/>
            <person name="Land M."/>
            <person name="Hauser L."/>
            <person name="Kyrpides N."/>
            <person name="Kim E."/>
            <person name="Lovley D."/>
            <person name="Richardson P."/>
        </authorList>
    </citation>
    <scope>NUCLEOTIDE SEQUENCE [LARGE SCALE GENOMIC DNA]</scope>
    <source>
        <strain evidence="3">DSM 2379 / NBRC 103807 / OttBd1</strain>
    </source>
</reference>
<proteinExistence type="predicted"/>
<dbReference type="GO" id="GO:0015969">
    <property type="term" value="P:guanosine tetraphosphate metabolic process"/>
    <property type="evidence" value="ECO:0007669"/>
    <property type="project" value="InterPro"/>
</dbReference>
<accession>A1ARC3</accession>
<gene>
    <name evidence="2" type="ordered locus">Ppro_2286</name>
</gene>
<sequence>MPKENLIEQSLLAFDNKLHELNLFMTGVSQWFQTHPKLVKIEFPIVHSVKARIKSRDHLKDKLFRKWTDENPIGPENIFDRITDLAGVRIMHLYQDQFPLIHNEVLAKVNDLNDWYLPEAPKAYTWDPESQKFFEDIGIEVHVKESFYTSVHYLVKPRSDSPLCCEIQVRTLFEEIWGEVDHTLNYPEPSDKVSCREQLRVLAKLVGAGSRLVDSIFRSSQ</sequence>
<dbReference type="OrthoDB" id="9789634at2"/>
<dbReference type="eggNOG" id="COG2357">
    <property type="taxonomic scope" value="Bacteria"/>
</dbReference>
<dbReference type="STRING" id="338966.Ppro_2286"/>
<dbReference type="Gene3D" id="3.30.460.10">
    <property type="entry name" value="Beta Polymerase, domain 2"/>
    <property type="match status" value="1"/>
</dbReference>
<dbReference type="EMBL" id="CP000482">
    <property type="protein sequence ID" value="ABK99893.1"/>
    <property type="molecule type" value="Genomic_DNA"/>
</dbReference>
<keyword evidence="3" id="KW-1185">Reference proteome</keyword>
<feature type="domain" description="RelA/SpoT" evidence="1">
    <location>
        <begin position="51"/>
        <end position="192"/>
    </location>
</feature>
<dbReference type="SUPFAM" id="SSF81301">
    <property type="entry name" value="Nucleotidyltransferase"/>
    <property type="match status" value="1"/>
</dbReference>
<dbReference type="CDD" id="cd05399">
    <property type="entry name" value="NT_Rel-Spo_like"/>
    <property type="match status" value="1"/>
</dbReference>
<protein>
    <submittedName>
        <fullName evidence="2">RelA/SpoT domain protein</fullName>
    </submittedName>
</protein>
<dbReference type="InterPro" id="IPR007685">
    <property type="entry name" value="RelA_SpoT"/>
</dbReference>
<evidence type="ECO:0000313" key="3">
    <source>
        <dbReference type="Proteomes" id="UP000006732"/>
    </source>
</evidence>
<name>A1ARC3_PELPD</name>
<dbReference type="PANTHER" id="PTHR41773:SF1">
    <property type="entry name" value="RELA_SPOT DOMAIN-CONTAINING PROTEIN"/>
    <property type="match status" value="1"/>
</dbReference>
<evidence type="ECO:0000259" key="1">
    <source>
        <dbReference type="SMART" id="SM00954"/>
    </source>
</evidence>
<dbReference type="AlphaFoldDB" id="A1ARC3"/>
<organism evidence="2 3">
    <name type="scientific">Pelobacter propionicus (strain DSM 2379 / NBRC 103807 / OttBd1)</name>
    <dbReference type="NCBI Taxonomy" id="338966"/>
    <lineage>
        <taxon>Bacteria</taxon>
        <taxon>Pseudomonadati</taxon>
        <taxon>Thermodesulfobacteriota</taxon>
        <taxon>Desulfuromonadia</taxon>
        <taxon>Desulfuromonadales</taxon>
        <taxon>Desulfuromonadaceae</taxon>
        <taxon>Pelobacter</taxon>
    </lineage>
</organism>
<dbReference type="SMART" id="SM00954">
    <property type="entry name" value="RelA_SpoT"/>
    <property type="match status" value="1"/>
</dbReference>
<dbReference type="RefSeq" id="WP_011736149.1">
    <property type="nucleotide sequence ID" value="NC_008609.1"/>
</dbReference>
<dbReference type="Pfam" id="PF04607">
    <property type="entry name" value="RelA_SpoT"/>
    <property type="match status" value="1"/>
</dbReference>
<dbReference type="PANTHER" id="PTHR41773">
    <property type="entry name" value="GTP PYROPHOSPHATASE-RELATED"/>
    <property type="match status" value="1"/>
</dbReference>
<dbReference type="Proteomes" id="UP000006732">
    <property type="component" value="Chromosome"/>
</dbReference>
<dbReference type="KEGG" id="ppd:Ppro_2286"/>
<dbReference type="HOGENOM" id="CLU_049162_1_1_7"/>
<dbReference type="InterPro" id="IPR043519">
    <property type="entry name" value="NT_sf"/>
</dbReference>